<sequence length="154" mass="16913">MFPDALSVLVAIDDCTKANGCLQILPGSQKCGRIEHGAVAGQTGADLKRVAAIQERLPLMYVEMKKGDALFFHSNVLHQSDENNSPGKRWVLIMAYNRASNSPVDYLADPFPKYTPLEKVPNSAIKNCTNLSDFSGKMFLNPLDDKTVKADVSR</sequence>
<dbReference type="SUPFAM" id="SSF51197">
    <property type="entry name" value="Clavaminate synthase-like"/>
    <property type="match status" value="1"/>
</dbReference>
<dbReference type="Pfam" id="PF05721">
    <property type="entry name" value="PhyH"/>
    <property type="match status" value="1"/>
</dbReference>
<dbReference type="Gene3D" id="2.60.120.620">
    <property type="entry name" value="q2cbj1_9rhob like domain"/>
    <property type="match status" value="1"/>
</dbReference>
<evidence type="ECO:0000313" key="3">
    <source>
        <dbReference type="Proteomes" id="UP001217089"/>
    </source>
</evidence>
<dbReference type="InterPro" id="IPR008775">
    <property type="entry name" value="Phytyl_CoA_dOase-like"/>
</dbReference>
<evidence type="ECO:0000313" key="2">
    <source>
        <dbReference type="EMBL" id="KAJ8299929.1"/>
    </source>
</evidence>
<reference evidence="2 3" key="1">
    <citation type="submission" date="2022-12" db="EMBL/GenBank/DDBJ databases">
        <title>Chromosome-level genome of Tegillarca granosa.</title>
        <authorList>
            <person name="Kim J."/>
        </authorList>
    </citation>
    <scope>NUCLEOTIDE SEQUENCE [LARGE SCALE GENOMIC DNA]</scope>
    <source>
        <strain evidence="2">Teg-2019</strain>
        <tissue evidence="2">Adductor muscle</tissue>
    </source>
</reference>
<gene>
    <name evidence="2" type="ORF">KUTeg_021448</name>
</gene>
<dbReference type="PANTHER" id="PTHR20883:SF51">
    <property type="entry name" value="PHYTANOYL-COA HYDROXYLASE"/>
    <property type="match status" value="1"/>
</dbReference>
<dbReference type="EMBL" id="JARBDR010000919">
    <property type="protein sequence ID" value="KAJ8299929.1"/>
    <property type="molecule type" value="Genomic_DNA"/>
</dbReference>
<name>A0ABQ9E3B2_TEGGR</name>
<keyword evidence="3" id="KW-1185">Reference proteome</keyword>
<comment type="caution">
    <text evidence="2">The sequence shown here is derived from an EMBL/GenBank/DDBJ whole genome shotgun (WGS) entry which is preliminary data.</text>
</comment>
<organism evidence="2 3">
    <name type="scientific">Tegillarca granosa</name>
    <name type="common">Malaysian cockle</name>
    <name type="synonym">Anadara granosa</name>
    <dbReference type="NCBI Taxonomy" id="220873"/>
    <lineage>
        <taxon>Eukaryota</taxon>
        <taxon>Metazoa</taxon>
        <taxon>Spiralia</taxon>
        <taxon>Lophotrochozoa</taxon>
        <taxon>Mollusca</taxon>
        <taxon>Bivalvia</taxon>
        <taxon>Autobranchia</taxon>
        <taxon>Pteriomorphia</taxon>
        <taxon>Arcoida</taxon>
        <taxon>Arcoidea</taxon>
        <taxon>Arcidae</taxon>
        <taxon>Tegillarca</taxon>
    </lineage>
</organism>
<proteinExistence type="predicted"/>
<evidence type="ECO:0000256" key="1">
    <source>
        <dbReference type="ARBA" id="ARBA00001962"/>
    </source>
</evidence>
<dbReference type="Proteomes" id="UP001217089">
    <property type="component" value="Unassembled WGS sequence"/>
</dbReference>
<protein>
    <recommendedName>
        <fullName evidence="4">Phytanoyl-CoA dioxygenase</fullName>
    </recommendedName>
</protein>
<comment type="cofactor">
    <cofactor evidence="1">
        <name>Fe cation</name>
        <dbReference type="ChEBI" id="CHEBI:24875"/>
    </cofactor>
</comment>
<evidence type="ECO:0008006" key="4">
    <source>
        <dbReference type="Google" id="ProtNLM"/>
    </source>
</evidence>
<accession>A0ABQ9E3B2</accession>
<dbReference type="PANTHER" id="PTHR20883">
    <property type="entry name" value="PHYTANOYL-COA DIOXYGENASE DOMAIN CONTAINING 1"/>
    <property type="match status" value="1"/>
</dbReference>